<feature type="compositionally biased region" description="Low complexity" evidence="1">
    <location>
        <begin position="1"/>
        <end position="18"/>
    </location>
</feature>
<comment type="caution">
    <text evidence="3">The sequence shown here is derived from an EMBL/GenBank/DDBJ whole genome shotgun (WGS) entry which is preliminary data.</text>
</comment>
<keyword evidence="4" id="KW-1185">Reference proteome</keyword>
<feature type="domain" description="Helix-turn-helix" evidence="2">
    <location>
        <begin position="184"/>
        <end position="228"/>
    </location>
</feature>
<accession>A0A3D8R7C4</accession>
<dbReference type="InterPro" id="IPR054448">
    <property type="entry name" value="HTH_put_ascomycetes"/>
</dbReference>
<feature type="region of interest" description="Disordered" evidence="1">
    <location>
        <begin position="100"/>
        <end position="149"/>
    </location>
</feature>
<dbReference type="Proteomes" id="UP000256328">
    <property type="component" value="Unassembled WGS sequence"/>
</dbReference>
<evidence type="ECO:0000313" key="3">
    <source>
        <dbReference type="EMBL" id="RDW69917.1"/>
    </source>
</evidence>
<name>A0A3D8R7C4_9HELO</name>
<proteinExistence type="predicted"/>
<evidence type="ECO:0000256" key="1">
    <source>
        <dbReference type="SAM" id="MobiDB-lite"/>
    </source>
</evidence>
<feature type="compositionally biased region" description="Polar residues" evidence="1">
    <location>
        <begin position="104"/>
        <end position="149"/>
    </location>
</feature>
<evidence type="ECO:0000259" key="2">
    <source>
        <dbReference type="Pfam" id="PF22943"/>
    </source>
</evidence>
<dbReference type="AlphaFoldDB" id="A0A3D8R7C4"/>
<feature type="region of interest" description="Disordered" evidence="1">
    <location>
        <begin position="1"/>
        <end position="75"/>
    </location>
</feature>
<dbReference type="Pfam" id="PF22943">
    <property type="entry name" value="HTH_68"/>
    <property type="match status" value="1"/>
</dbReference>
<protein>
    <recommendedName>
        <fullName evidence="2">Helix-turn-helix domain-containing protein</fullName>
    </recommendedName>
</protein>
<dbReference type="EMBL" id="PDLN01000012">
    <property type="protein sequence ID" value="RDW69917.1"/>
    <property type="molecule type" value="Genomic_DNA"/>
</dbReference>
<evidence type="ECO:0000313" key="4">
    <source>
        <dbReference type="Proteomes" id="UP000256328"/>
    </source>
</evidence>
<sequence length="232" mass="24553">MGSSASKPARAAASAARKYPTRTPPTQPPRSERSQSAVQRLAARPQNHDRAQARAPVARPSPGPNTYPAPRASAARDEAINLDSSDPDLGLQARLRAVGPVQPNPTLSNSSTVNYPASPNTPNQHANAQFQPSASSPLQTLFPSARGPTTNPAVALLEARSRLAEAADTEFSNIGRRGAEGRTFLDVITVRQVLQLRDERGLSGSEIEKRMGLGHGVVEQLGRRGVVACAGY</sequence>
<gene>
    <name evidence="3" type="ORF">BP5796_08314</name>
</gene>
<organism evidence="3 4">
    <name type="scientific">Coleophoma crateriformis</name>
    <dbReference type="NCBI Taxonomy" id="565419"/>
    <lineage>
        <taxon>Eukaryota</taxon>
        <taxon>Fungi</taxon>
        <taxon>Dikarya</taxon>
        <taxon>Ascomycota</taxon>
        <taxon>Pezizomycotina</taxon>
        <taxon>Leotiomycetes</taxon>
        <taxon>Helotiales</taxon>
        <taxon>Dermateaceae</taxon>
        <taxon>Coleophoma</taxon>
    </lineage>
</organism>
<dbReference type="OrthoDB" id="4085451at2759"/>
<reference evidence="3 4" key="1">
    <citation type="journal article" date="2018" name="IMA Fungus">
        <title>IMA Genome-F 9: Draft genome sequence of Annulohypoxylon stygium, Aspergillus mulundensis, Berkeleyomyces basicola (syn. Thielaviopsis basicola), Ceratocystis smalleyi, two Cercospora beticola strains, Coleophoma cylindrospora, Fusarium fracticaudum, Phialophora cf. hyalina, and Morchella septimelata.</title>
        <authorList>
            <person name="Wingfield B.D."/>
            <person name="Bills G.F."/>
            <person name="Dong Y."/>
            <person name="Huang W."/>
            <person name="Nel W.J."/>
            <person name="Swalarsk-Parry B.S."/>
            <person name="Vaghefi N."/>
            <person name="Wilken P.M."/>
            <person name="An Z."/>
            <person name="de Beer Z.W."/>
            <person name="De Vos L."/>
            <person name="Chen L."/>
            <person name="Duong T.A."/>
            <person name="Gao Y."/>
            <person name="Hammerbacher A."/>
            <person name="Kikkert J.R."/>
            <person name="Li Y."/>
            <person name="Li H."/>
            <person name="Li K."/>
            <person name="Li Q."/>
            <person name="Liu X."/>
            <person name="Ma X."/>
            <person name="Naidoo K."/>
            <person name="Pethybridge S.J."/>
            <person name="Sun J."/>
            <person name="Steenkamp E.T."/>
            <person name="van der Nest M.A."/>
            <person name="van Wyk S."/>
            <person name="Wingfield M.J."/>
            <person name="Xiong C."/>
            <person name="Yue Q."/>
            <person name="Zhang X."/>
        </authorList>
    </citation>
    <scope>NUCLEOTIDE SEQUENCE [LARGE SCALE GENOMIC DNA]</scope>
    <source>
        <strain evidence="3 4">BP5796</strain>
    </source>
</reference>